<dbReference type="PANTHER" id="PTHR36059">
    <property type="entry name" value="OS02G0175800 PROTEIN"/>
    <property type="match status" value="1"/>
</dbReference>
<dbReference type="Proteomes" id="UP000289738">
    <property type="component" value="Chromosome A01"/>
</dbReference>
<comment type="caution">
    <text evidence="2">The sequence shown here is derived from an EMBL/GenBank/DDBJ whole genome shotgun (WGS) entry which is preliminary data.</text>
</comment>
<dbReference type="AlphaFoldDB" id="A0A445ENY2"/>
<protein>
    <submittedName>
        <fullName evidence="2">Uncharacterized protein</fullName>
    </submittedName>
</protein>
<gene>
    <name evidence="2" type="ORF">Ahy_A01g001561</name>
</gene>
<organism evidence="2 3">
    <name type="scientific">Arachis hypogaea</name>
    <name type="common">Peanut</name>
    <dbReference type="NCBI Taxonomy" id="3818"/>
    <lineage>
        <taxon>Eukaryota</taxon>
        <taxon>Viridiplantae</taxon>
        <taxon>Streptophyta</taxon>
        <taxon>Embryophyta</taxon>
        <taxon>Tracheophyta</taxon>
        <taxon>Spermatophyta</taxon>
        <taxon>Magnoliopsida</taxon>
        <taxon>eudicotyledons</taxon>
        <taxon>Gunneridae</taxon>
        <taxon>Pentapetalae</taxon>
        <taxon>rosids</taxon>
        <taxon>fabids</taxon>
        <taxon>Fabales</taxon>
        <taxon>Fabaceae</taxon>
        <taxon>Papilionoideae</taxon>
        <taxon>50 kb inversion clade</taxon>
        <taxon>dalbergioids sensu lato</taxon>
        <taxon>Dalbergieae</taxon>
        <taxon>Pterocarpus clade</taxon>
        <taxon>Arachis</taxon>
    </lineage>
</organism>
<dbReference type="STRING" id="3818.A0A445ENY2"/>
<name>A0A445ENY2_ARAHY</name>
<feature type="compositionally biased region" description="Pro residues" evidence="1">
    <location>
        <begin position="41"/>
        <end position="57"/>
    </location>
</feature>
<evidence type="ECO:0000313" key="2">
    <source>
        <dbReference type="EMBL" id="RYR77086.1"/>
    </source>
</evidence>
<dbReference type="PANTHER" id="PTHR36059:SF2">
    <property type="entry name" value="OS02G0175800 PROTEIN"/>
    <property type="match status" value="1"/>
</dbReference>
<accession>A0A445ENY2</accession>
<sequence length="144" mass="16115">MWERRVPARSNIAIRPTFVVTHIAFVARDGNGSPWGRGHAPCPPPPPPLSVPIPAPSPRRIEESKKKGVRMTRTGPLKNGKGLIERALERYYEKYIETSSPVPLYDVCFGGMILSYFVELPFELRHLEHEKHAKEHGGAAATTH</sequence>
<dbReference type="EMBL" id="SDMP01000001">
    <property type="protein sequence ID" value="RYR77086.1"/>
    <property type="molecule type" value="Genomic_DNA"/>
</dbReference>
<feature type="region of interest" description="Disordered" evidence="1">
    <location>
        <begin position="35"/>
        <end position="79"/>
    </location>
</feature>
<keyword evidence="3" id="KW-1185">Reference proteome</keyword>
<evidence type="ECO:0000313" key="3">
    <source>
        <dbReference type="Proteomes" id="UP000289738"/>
    </source>
</evidence>
<proteinExistence type="predicted"/>
<reference evidence="2 3" key="1">
    <citation type="submission" date="2019-01" db="EMBL/GenBank/DDBJ databases">
        <title>Sequencing of cultivated peanut Arachis hypogaea provides insights into genome evolution and oil improvement.</title>
        <authorList>
            <person name="Chen X."/>
        </authorList>
    </citation>
    <scope>NUCLEOTIDE SEQUENCE [LARGE SCALE GENOMIC DNA]</scope>
    <source>
        <strain evidence="3">cv. Fuhuasheng</strain>
        <tissue evidence="2">Leaves</tissue>
    </source>
</reference>
<evidence type="ECO:0000256" key="1">
    <source>
        <dbReference type="SAM" id="MobiDB-lite"/>
    </source>
</evidence>